<dbReference type="InterPro" id="IPR011417">
    <property type="entry name" value="ANTH_dom"/>
</dbReference>
<feature type="region of interest" description="Disordered" evidence="1">
    <location>
        <begin position="414"/>
        <end position="603"/>
    </location>
</feature>
<proteinExistence type="predicted"/>
<dbReference type="InterPro" id="IPR008942">
    <property type="entry name" value="ENTH_VHS"/>
</dbReference>
<evidence type="ECO:0000313" key="3">
    <source>
        <dbReference type="EMBL" id="KAL1903170.1"/>
    </source>
</evidence>
<dbReference type="PANTHER" id="PTHR22951:SF5">
    <property type="entry name" value="PHOSPHATIDYLINOSITOL-BINDING CLATHRIN ASSEMBLY PROTEIN LAP"/>
    <property type="match status" value="1"/>
</dbReference>
<evidence type="ECO:0000256" key="1">
    <source>
        <dbReference type="SAM" id="MobiDB-lite"/>
    </source>
</evidence>
<accession>A0ABR3ZRW4</accession>
<reference evidence="3 4" key="1">
    <citation type="journal article" date="2024" name="IMA Fungus">
        <title>IMA Genome - F19 : A genome assembly and annotation guide to empower mycologists, including annotated draft genome sequences of Ceratocystis pirilliformis, Diaporthe australafricana, Fusarium ophioides, Paecilomyces lecythidis, and Sporothrix stenoceras.</title>
        <authorList>
            <person name="Aylward J."/>
            <person name="Wilson A.M."/>
            <person name="Visagie C.M."/>
            <person name="Spraker J."/>
            <person name="Barnes I."/>
            <person name="Buitendag C."/>
            <person name="Ceriani C."/>
            <person name="Del Mar Angel L."/>
            <person name="du Plessis D."/>
            <person name="Fuchs T."/>
            <person name="Gasser K."/>
            <person name="Kramer D."/>
            <person name="Li W."/>
            <person name="Munsamy K."/>
            <person name="Piso A."/>
            <person name="Price J.L."/>
            <person name="Sonnekus B."/>
            <person name="Thomas C."/>
            <person name="van der Nest A."/>
            <person name="van Dijk A."/>
            <person name="van Heerden A."/>
            <person name="van Vuuren N."/>
            <person name="Yilmaz N."/>
            <person name="Duong T.A."/>
            <person name="van der Merwe N.A."/>
            <person name="Wingfield M.J."/>
            <person name="Wingfield B.D."/>
        </authorList>
    </citation>
    <scope>NUCLEOTIDE SEQUENCE [LARGE SCALE GENOMIC DNA]</scope>
    <source>
        <strain evidence="3 4">CMW 5346</strain>
    </source>
</reference>
<dbReference type="Gene3D" id="1.25.40.90">
    <property type="match status" value="1"/>
</dbReference>
<dbReference type="SMART" id="SM00273">
    <property type="entry name" value="ENTH"/>
    <property type="match status" value="1"/>
</dbReference>
<feature type="compositionally biased region" description="Polar residues" evidence="1">
    <location>
        <begin position="456"/>
        <end position="468"/>
    </location>
</feature>
<feature type="compositionally biased region" description="Low complexity" evidence="1">
    <location>
        <begin position="414"/>
        <end position="455"/>
    </location>
</feature>
<feature type="domain" description="ENTH" evidence="2">
    <location>
        <begin position="1"/>
        <end position="124"/>
    </location>
</feature>
<sequence>MASSFEKSVKGATKVKLAPPKTKYIEHILVATHADEAGVGEVFRALQYRLHDSTWTTVFKSLITVHLMIREGAPDATLSYLAKHRNVLAPISINDAQTQGRNIRHYATYLNERARAYRDTKCDWVRVKETRLEKLSVDKGLLRETEAVQNQLTALLKCSDVCEGEQGNEITIFVFRLLVLDLLALFQVLNQAMINILGHFFEMSKVDADRAMQVYRTFTRQTDHVVQFMSIARQYEHQTRVEVPKLKHAPVNLGRQLDEYLNDPDFEVHRRQYLAELDAKKNKTGSGGSSSKPSGDKISSATRSNTTAAKPSTSSAAKSAESTNGSGGGNLIDFFDTLEQQVPAQPAQPQQQQPQQIMQTGMTPWGPVANNGAFPGQQQPQQVGIFQQQQPNGFGAQATGFQSTNPFQMQATGAAFGQPQQQQAPQQMQPAFTGMGFGGFTPQQQQPQQQGFQPTSLGSIPQNSVASFQQQQQQQAPQQAGMATGQQVTNPFRQSMMPTGGLQNMGSPFSNGSTPSPLVAQQTSTNPFARNSPQATQPFGAPNSAGATGSPAALVPMKTGTNPFARDYGQPAQQQVRPHTAGGVSNNTPSMGAAPLMPQQTGSTNPFRQSQFINQNTGMGWQHSQPTGGLLVQLETVPVFPRPAQQNPWQ</sequence>
<gene>
    <name evidence="3" type="ORF">Sste5346_000455</name>
</gene>
<evidence type="ECO:0000259" key="2">
    <source>
        <dbReference type="PROSITE" id="PS50942"/>
    </source>
</evidence>
<evidence type="ECO:0000313" key="4">
    <source>
        <dbReference type="Proteomes" id="UP001583186"/>
    </source>
</evidence>
<feature type="compositionally biased region" description="Polar residues" evidence="1">
    <location>
        <begin position="488"/>
        <end position="537"/>
    </location>
</feature>
<dbReference type="InterPro" id="IPR013809">
    <property type="entry name" value="ENTH"/>
</dbReference>
<dbReference type="InterPro" id="IPR014712">
    <property type="entry name" value="ANTH_dom_sf"/>
</dbReference>
<dbReference type="Gene3D" id="1.20.58.150">
    <property type="entry name" value="ANTH domain"/>
    <property type="match status" value="1"/>
</dbReference>
<organism evidence="3 4">
    <name type="scientific">Sporothrix stenoceras</name>
    <dbReference type="NCBI Taxonomy" id="5173"/>
    <lineage>
        <taxon>Eukaryota</taxon>
        <taxon>Fungi</taxon>
        <taxon>Dikarya</taxon>
        <taxon>Ascomycota</taxon>
        <taxon>Pezizomycotina</taxon>
        <taxon>Sordariomycetes</taxon>
        <taxon>Sordariomycetidae</taxon>
        <taxon>Ophiostomatales</taxon>
        <taxon>Ophiostomataceae</taxon>
        <taxon>Sporothrix</taxon>
    </lineage>
</organism>
<dbReference type="Proteomes" id="UP001583186">
    <property type="component" value="Unassembled WGS sequence"/>
</dbReference>
<name>A0ABR3ZRW4_9PEZI</name>
<dbReference type="CDD" id="cd16988">
    <property type="entry name" value="ANTH_N_YAP180"/>
    <property type="match status" value="1"/>
</dbReference>
<dbReference type="Pfam" id="PF07651">
    <property type="entry name" value="ANTH"/>
    <property type="match status" value="1"/>
</dbReference>
<feature type="compositionally biased region" description="Low complexity" evidence="1">
    <location>
        <begin position="469"/>
        <end position="487"/>
    </location>
</feature>
<feature type="compositionally biased region" description="Low complexity" evidence="1">
    <location>
        <begin position="289"/>
        <end position="323"/>
    </location>
</feature>
<feature type="compositionally biased region" description="Polar residues" evidence="1">
    <location>
        <begin position="571"/>
        <end position="590"/>
    </location>
</feature>
<dbReference type="SUPFAM" id="SSF48464">
    <property type="entry name" value="ENTH/VHS domain"/>
    <property type="match status" value="1"/>
</dbReference>
<dbReference type="EMBL" id="JAWCUI010000002">
    <property type="protein sequence ID" value="KAL1903170.1"/>
    <property type="molecule type" value="Genomic_DNA"/>
</dbReference>
<dbReference type="InterPro" id="IPR045192">
    <property type="entry name" value="AP180-like"/>
</dbReference>
<dbReference type="PROSITE" id="PS50942">
    <property type="entry name" value="ENTH"/>
    <property type="match status" value="1"/>
</dbReference>
<dbReference type="SUPFAM" id="SSF89009">
    <property type="entry name" value="GAT-like domain"/>
    <property type="match status" value="1"/>
</dbReference>
<feature type="region of interest" description="Disordered" evidence="1">
    <location>
        <begin position="277"/>
        <end position="382"/>
    </location>
</feature>
<keyword evidence="4" id="KW-1185">Reference proteome</keyword>
<dbReference type="PANTHER" id="PTHR22951">
    <property type="entry name" value="CLATHRIN ASSEMBLY PROTEIN"/>
    <property type="match status" value="1"/>
</dbReference>
<protein>
    <recommendedName>
        <fullName evidence="2">ENTH domain-containing protein</fullName>
    </recommendedName>
</protein>
<feature type="compositionally biased region" description="Low complexity" evidence="1">
    <location>
        <begin position="340"/>
        <end position="356"/>
    </location>
</feature>
<comment type="caution">
    <text evidence="3">The sequence shown here is derived from an EMBL/GenBank/DDBJ whole genome shotgun (WGS) entry which is preliminary data.</text>
</comment>